<protein>
    <submittedName>
        <fullName evidence="4">Glycoside hydrolase family 28 protein</fullName>
    </submittedName>
</protein>
<dbReference type="Pfam" id="PF12708">
    <property type="entry name" value="Pect-lyase_RHGA_epim"/>
    <property type="match status" value="1"/>
</dbReference>
<feature type="domain" description="Right handed beta helix" evidence="3">
    <location>
        <begin position="205"/>
        <end position="369"/>
    </location>
</feature>
<sequence>MTTTRRTYLKGALFSAVALSPMFPLACASAQSAQQNGFNVRAYGAAGDGVKLDTDAINAAIAAAAQAGGGTVYFPAGRYLSFSIRLKSNVSLYLDSGSVIIAAEPKDGSGQYDLPEPNEWDAYQDFGHSHWHNSLIWGEGLENLTIAGRGLIWGKGLIRSGPGARRKLKAGDMPSSLGKADPMGERLREGAVYGAEMVGKGNKAIALKNCRNVVLRDFSMLKCGHFAVLATGVDNFTIDNVTVDTDRDGFDIDCCRNVRVANCAVNTPNDDAICLKSSYALGKARFTEQVTITNCQVSGFDLGTFLDGSLQRTQVKAPDQEGVCGRIKMGTESNGGFRNITIANCVFEHCRGLAIESVDGGIIEDVTVDNLSMRDLTTSPLFIRLGRRMRAPEGTPVGAIRRINISNVVVSQANAPFASIIAGLPGKPIEDVRISNLTVEHCGGGNAEDARRTLPENEEHYPEPSMFGVTPSYGLYARHVRNLQVHHASLRTTGIDARPPVVLDDVDGVAFDGVRFAHAAATPTFQLQSVRGFVLRDAQGLRDIASTDYSRATLQEPQ</sequence>
<dbReference type="RefSeq" id="WP_135189961.1">
    <property type="nucleotide sequence ID" value="NZ_SPUM01000074.1"/>
</dbReference>
<name>A0A4Y9T4E1_9BURK</name>
<evidence type="ECO:0000313" key="5">
    <source>
        <dbReference type="Proteomes" id="UP000297258"/>
    </source>
</evidence>
<dbReference type="SUPFAM" id="SSF51126">
    <property type="entry name" value="Pectin lyase-like"/>
    <property type="match status" value="1"/>
</dbReference>
<evidence type="ECO:0000259" key="2">
    <source>
        <dbReference type="Pfam" id="PF12708"/>
    </source>
</evidence>
<dbReference type="PANTHER" id="PTHR31339">
    <property type="entry name" value="PECTIN LYASE-RELATED"/>
    <property type="match status" value="1"/>
</dbReference>
<dbReference type="InterPro" id="IPR011050">
    <property type="entry name" value="Pectin_lyase_fold/virulence"/>
</dbReference>
<reference evidence="4 5" key="1">
    <citation type="submission" date="2019-03" db="EMBL/GenBank/DDBJ databases">
        <title>Draft genome of Massilia hortus sp. nov., a novel bacterial species of the Oxalobacteraceae family.</title>
        <authorList>
            <person name="Peta V."/>
            <person name="Raths R."/>
            <person name="Bucking H."/>
        </authorList>
    </citation>
    <scope>NUCLEOTIDE SEQUENCE [LARGE SCALE GENOMIC DNA]</scope>
    <source>
        <strain evidence="4 5">ONC3</strain>
    </source>
</reference>
<keyword evidence="5" id="KW-1185">Reference proteome</keyword>
<dbReference type="InterPro" id="IPR006311">
    <property type="entry name" value="TAT_signal"/>
</dbReference>
<dbReference type="EMBL" id="SPUM01000074">
    <property type="protein sequence ID" value="TFW31933.1"/>
    <property type="molecule type" value="Genomic_DNA"/>
</dbReference>
<dbReference type="SMART" id="SM00710">
    <property type="entry name" value="PbH1"/>
    <property type="match status" value="6"/>
</dbReference>
<organism evidence="4 5">
    <name type="scientific">Massilia horti</name>
    <dbReference type="NCBI Taxonomy" id="2562153"/>
    <lineage>
        <taxon>Bacteria</taxon>
        <taxon>Pseudomonadati</taxon>
        <taxon>Pseudomonadota</taxon>
        <taxon>Betaproteobacteria</taxon>
        <taxon>Burkholderiales</taxon>
        <taxon>Oxalobacteraceae</taxon>
        <taxon>Telluria group</taxon>
        <taxon>Massilia</taxon>
    </lineage>
</organism>
<dbReference type="InterPro" id="IPR012334">
    <property type="entry name" value="Pectin_lyas_fold"/>
</dbReference>
<dbReference type="OrthoDB" id="9795222at2"/>
<evidence type="ECO:0000259" key="3">
    <source>
        <dbReference type="Pfam" id="PF13229"/>
    </source>
</evidence>
<evidence type="ECO:0000313" key="4">
    <source>
        <dbReference type="EMBL" id="TFW31933.1"/>
    </source>
</evidence>
<dbReference type="InterPro" id="IPR051801">
    <property type="entry name" value="GH28_Enzymes"/>
</dbReference>
<dbReference type="AlphaFoldDB" id="A0A4Y9T4E1"/>
<dbReference type="Pfam" id="PF13229">
    <property type="entry name" value="Beta_helix"/>
    <property type="match status" value="1"/>
</dbReference>
<dbReference type="InterPro" id="IPR024535">
    <property type="entry name" value="RHGA/B-epi-like_pectate_lyase"/>
</dbReference>
<dbReference type="InterPro" id="IPR006626">
    <property type="entry name" value="PbH1"/>
</dbReference>
<feature type="chain" id="PRO_5021256713" evidence="1">
    <location>
        <begin position="27"/>
        <end position="558"/>
    </location>
</feature>
<dbReference type="PANTHER" id="PTHR31339:SF9">
    <property type="entry name" value="PLASMIN AND FIBRONECTIN-BINDING PROTEIN A"/>
    <property type="match status" value="1"/>
</dbReference>
<dbReference type="InterPro" id="IPR039448">
    <property type="entry name" value="Beta_helix"/>
</dbReference>
<accession>A0A4Y9T4E1</accession>
<dbReference type="PROSITE" id="PS51318">
    <property type="entry name" value="TAT"/>
    <property type="match status" value="1"/>
</dbReference>
<keyword evidence="1" id="KW-0732">Signal</keyword>
<proteinExistence type="predicted"/>
<gene>
    <name evidence="4" type="ORF">E4O92_11760</name>
</gene>
<evidence type="ECO:0000256" key="1">
    <source>
        <dbReference type="SAM" id="SignalP"/>
    </source>
</evidence>
<keyword evidence="4" id="KW-0378">Hydrolase</keyword>
<feature type="signal peptide" evidence="1">
    <location>
        <begin position="1"/>
        <end position="26"/>
    </location>
</feature>
<feature type="domain" description="Rhamnogalacturonase A/B/Epimerase-like pectate lyase" evidence="2">
    <location>
        <begin position="38"/>
        <end position="97"/>
    </location>
</feature>
<dbReference type="GO" id="GO:0016787">
    <property type="term" value="F:hydrolase activity"/>
    <property type="evidence" value="ECO:0007669"/>
    <property type="project" value="UniProtKB-KW"/>
</dbReference>
<comment type="caution">
    <text evidence="4">The sequence shown here is derived from an EMBL/GenBank/DDBJ whole genome shotgun (WGS) entry which is preliminary data.</text>
</comment>
<dbReference type="Gene3D" id="2.160.20.10">
    <property type="entry name" value="Single-stranded right-handed beta-helix, Pectin lyase-like"/>
    <property type="match status" value="1"/>
</dbReference>
<dbReference type="Proteomes" id="UP000297258">
    <property type="component" value="Unassembled WGS sequence"/>
</dbReference>